<dbReference type="AlphaFoldDB" id="A0A272EVX7"/>
<keyword evidence="4 5" id="KW-0732">Signal</keyword>
<dbReference type="EMBL" id="MDUX01000017">
    <property type="protein sequence ID" value="KAF7599598.1"/>
    <property type="molecule type" value="Genomic_DNA"/>
</dbReference>
<name>A0A272EVX7_9RHOO</name>
<dbReference type="CDD" id="cd08512">
    <property type="entry name" value="PBP2_NikA_DppA_OppA_like_7"/>
    <property type="match status" value="1"/>
</dbReference>
<dbReference type="InterPro" id="IPR039424">
    <property type="entry name" value="SBP_5"/>
</dbReference>
<dbReference type="PANTHER" id="PTHR30290">
    <property type="entry name" value="PERIPLASMIC BINDING COMPONENT OF ABC TRANSPORTER"/>
    <property type="match status" value="1"/>
</dbReference>
<evidence type="ECO:0000259" key="6">
    <source>
        <dbReference type="Pfam" id="PF00496"/>
    </source>
</evidence>
<evidence type="ECO:0000256" key="5">
    <source>
        <dbReference type="SAM" id="SignalP"/>
    </source>
</evidence>
<dbReference type="Gene3D" id="3.10.105.10">
    <property type="entry name" value="Dipeptide-binding Protein, Domain 3"/>
    <property type="match status" value="1"/>
</dbReference>
<accession>A0A272EVX7</accession>
<dbReference type="EMBL" id="NMRN01000008">
    <property type="protein sequence ID" value="PAS94245.1"/>
    <property type="molecule type" value="Genomic_DNA"/>
</dbReference>
<keyword evidence="10" id="KW-1185">Reference proteome</keyword>
<evidence type="ECO:0000256" key="1">
    <source>
        <dbReference type="ARBA" id="ARBA00004196"/>
    </source>
</evidence>
<dbReference type="PROSITE" id="PS01040">
    <property type="entry name" value="SBP_BACTERIAL_5"/>
    <property type="match status" value="1"/>
</dbReference>
<dbReference type="Gene3D" id="3.90.76.10">
    <property type="entry name" value="Dipeptide-binding Protein, Domain 1"/>
    <property type="match status" value="1"/>
</dbReference>
<evidence type="ECO:0000256" key="3">
    <source>
        <dbReference type="ARBA" id="ARBA00022448"/>
    </source>
</evidence>
<dbReference type="GO" id="GO:0030288">
    <property type="term" value="C:outer membrane-bounded periplasmic space"/>
    <property type="evidence" value="ECO:0007669"/>
    <property type="project" value="UniProtKB-ARBA"/>
</dbReference>
<dbReference type="RefSeq" id="WP_095524180.1">
    <property type="nucleotide sequence ID" value="NZ_MDUX01000017.1"/>
</dbReference>
<dbReference type="PIRSF" id="PIRSF002741">
    <property type="entry name" value="MppA"/>
    <property type="match status" value="1"/>
</dbReference>
<reference evidence="8 9" key="2">
    <citation type="submission" date="2017-07" db="EMBL/GenBank/DDBJ databases">
        <title>Candidatus Dactylopiibacterium carminicum, a nitrogen-fixing symbiont of the cochineal insect Dactylopius coccus and Dactylopius opuntiae (Hemiptera: Coccoidea: Dactylopiidae).</title>
        <authorList>
            <person name="Vera A."/>
        </authorList>
    </citation>
    <scope>NUCLEOTIDE SEQUENCE [LARGE SCALE GENOMIC DNA]</scope>
    <source>
        <strain evidence="8 9">NFDCM</strain>
    </source>
</reference>
<evidence type="ECO:0000313" key="10">
    <source>
        <dbReference type="Proteomes" id="UP000623509"/>
    </source>
</evidence>
<dbReference type="InterPro" id="IPR030678">
    <property type="entry name" value="Peptide/Ni-bd"/>
</dbReference>
<dbReference type="PANTHER" id="PTHR30290:SF10">
    <property type="entry name" value="PERIPLASMIC OLIGOPEPTIDE-BINDING PROTEIN-RELATED"/>
    <property type="match status" value="1"/>
</dbReference>
<dbReference type="Gene3D" id="3.40.190.10">
    <property type="entry name" value="Periplasmic binding protein-like II"/>
    <property type="match status" value="1"/>
</dbReference>
<dbReference type="Proteomes" id="UP000216107">
    <property type="component" value="Unassembled WGS sequence"/>
</dbReference>
<evidence type="ECO:0000313" key="9">
    <source>
        <dbReference type="Proteomes" id="UP000216107"/>
    </source>
</evidence>
<dbReference type="GO" id="GO:0043190">
    <property type="term" value="C:ATP-binding cassette (ABC) transporter complex"/>
    <property type="evidence" value="ECO:0007669"/>
    <property type="project" value="InterPro"/>
</dbReference>
<dbReference type="Pfam" id="PF00496">
    <property type="entry name" value="SBP_bac_5"/>
    <property type="match status" value="1"/>
</dbReference>
<evidence type="ECO:0000313" key="7">
    <source>
        <dbReference type="EMBL" id="KAF7599598.1"/>
    </source>
</evidence>
<comment type="subcellular location">
    <subcellularLocation>
        <location evidence="1">Cell envelope</location>
    </subcellularLocation>
</comment>
<dbReference type="InterPro" id="IPR000914">
    <property type="entry name" value="SBP_5_dom"/>
</dbReference>
<dbReference type="SUPFAM" id="SSF53850">
    <property type="entry name" value="Periplasmic binding protein-like II"/>
    <property type="match status" value="1"/>
</dbReference>
<feature type="chain" id="PRO_5012312253" evidence="5">
    <location>
        <begin position="24"/>
        <end position="533"/>
    </location>
</feature>
<dbReference type="Proteomes" id="UP000623509">
    <property type="component" value="Unassembled WGS sequence"/>
</dbReference>
<gene>
    <name evidence="7" type="ORF">BGI27_06955</name>
    <name evidence="8" type="ORF">CGU29_04320</name>
</gene>
<protein>
    <submittedName>
        <fullName evidence="8">ABC transporter substrate-binding protein</fullName>
    </submittedName>
</protein>
<feature type="signal peptide" evidence="5">
    <location>
        <begin position="1"/>
        <end position="23"/>
    </location>
</feature>
<feature type="domain" description="Solute-binding protein family 5" evidence="6">
    <location>
        <begin position="74"/>
        <end position="443"/>
    </location>
</feature>
<dbReference type="GO" id="GO:0015833">
    <property type="term" value="P:peptide transport"/>
    <property type="evidence" value="ECO:0007669"/>
    <property type="project" value="TreeGrafter"/>
</dbReference>
<comment type="similarity">
    <text evidence="2">Belongs to the bacterial solute-binding protein 5 family.</text>
</comment>
<sequence length="533" mass="58823">MKKLPFLLAACALSVSLIGTIQAKTPADQLIVGMSMNNLLSLDPAGATGNDVLEINANLYDSLVELDPNDTHTVLPGLAESWTITPDNKSITFKIRKGVKFHSGNVLTAEDAAWSLQRVLKLNLALASGWKSYGFTAQNVDKQIRAVDPQTLVIDLPEPADPKLIIYTLGTSVSSVILDSKKVMQHQKDGDMGRAWLTTNEAGSGPFALNDWRQKDVLLMSRFDGYWRGAPKLRRVVLRHMTESQTLRLMLERGDIDVANGMSVPDVEAMKKNQNVRVESVKRGTVYYVAVSVKDPKFADKRVRLAIRNLIDYDGINKTVMPNYGVLHQRPIQSGLPATLPNPGYKLDVPAARKLLAEAGFPNGFKTTIRVLSDPPFINIATNLQATLALGGIDASVIPGTGNQVYGAMRDRQFEIIVGRGGGGAEPHPHSSLRALVYNPDNSNEAKLTNFQGWRTSFISPEINSLIEKAVLEQDAKKQIAMYQDIQKLYDEQVGAIQPISQMVDTVVLQKDLRNFKSHPASTTRWRDVFKQR</sequence>
<evidence type="ECO:0000256" key="4">
    <source>
        <dbReference type="ARBA" id="ARBA00022729"/>
    </source>
</evidence>
<organism evidence="8 9">
    <name type="scientific">Candidatus Dactylopiibacterium carminicum</name>
    <dbReference type="NCBI Taxonomy" id="857335"/>
    <lineage>
        <taxon>Bacteria</taxon>
        <taxon>Pseudomonadati</taxon>
        <taxon>Pseudomonadota</taxon>
        <taxon>Betaproteobacteria</taxon>
        <taxon>Rhodocyclales</taxon>
        <taxon>Rhodocyclaceae</taxon>
        <taxon>Candidatus Dactylopiibacterium</taxon>
    </lineage>
</organism>
<reference evidence="7 10" key="1">
    <citation type="submission" date="2016-08" db="EMBL/GenBank/DDBJ databases">
        <title>Candidatus Dactylopiibacterium carminicum genome sequence.</title>
        <authorList>
            <person name="Ramirez-Puebla S.T."/>
            <person name="Ormeno-Orrillo E."/>
            <person name="Vera-Ponce De Leon A."/>
            <person name="Luis L."/>
            <person name="Sanchez-Flores A."/>
            <person name="Monica R."/>
            <person name="Martinez-Romero E."/>
        </authorList>
    </citation>
    <scope>NUCLEOTIDE SEQUENCE [LARGE SCALE GENOMIC DNA]</scope>
    <source>
        <strain evidence="7">END1</strain>
    </source>
</reference>
<proteinExistence type="inferred from homology"/>
<dbReference type="GO" id="GO:1904680">
    <property type="term" value="F:peptide transmembrane transporter activity"/>
    <property type="evidence" value="ECO:0007669"/>
    <property type="project" value="TreeGrafter"/>
</dbReference>
<evidence type="ECO:0000256" key="2">
    <source>
        <dbReference type="ARBA" id="ARBA00005695"/>
    </source>
</evidence>
<dbReference type="FunFam" id="3.90.76.10:FF:000007">
    <property type="entry name" value="Dipeptide ABC transporter periplasmic dipeptide-binding protein"/>
    <property type="match status" value="1"/>
</dbReference>
<evidence type="ECO:0000313" key="8">
    <source>
        <dbReference type="EMBL" id="PAS94245.1"/>
    </source>
</evidence>
<dbReference type="OrthoDB" id="9801799at2"/>
<dbReference type="InterPro" id="IPR023765">
    <property type="entry name" value="SBP_5_CS"/>
</dbReference>
<keyword evidence="3" id="KW-0813">Transport</keyword>
<comment type="caution">
    <text evidence="8">The sequence shown here is derived from an EMBL/GenBank/DDBJ whole genome shotgun (WGS) entry which is preliminary data.</text>
</comment>